<dbReference type="AlphaFoldDB" id="F4LU96"/>
<gene>
    <name evidence="2" type="ordered locus">TEPIRE1_1392</name>
</gene>
<dbReference type="Gene3D" id="2.30.30.240">
    <property type="entry name" value="PRC-barrel domain"/>
    <property type="match status" value="1"/>
</dbReference>
<protein>
    <recommendedName>
        <fullName evidence="1">PRC-barrel domain-containing protein</fullName>
    </recommendedName>
</protein>
<dbReference type="SUPFAM" id="SSF50346">
    <property type="entry name" value="PRC-barrel domain"/>
    <property type="match status" value="1"/>
</dbReference>
<proteinExistence type="predicted"/>
<evidence type="ECO:0000259" key="1">
    <source>
        <dbReference type="Pfam" id="PF05239"/>
    </source>
</evidence>
<dbReference type="OrthoDB" id="6024937at2"/>
<dbReference type="STRING" id="1209989.TepRe1_1280"/>
<dbReference type="KEGG" id="tae:TepiRe1_1392"/>
<dbReference type="InterPro" id="IPR027275">
    <property type="entry name" value="PRC-brl_dom"/>
</dbReference>
<dbReference type="Proteomes" id="UP000010802">
    <property type="component" value="Chromosome"/>
</dbReference>
<dbReference type="PANTHER" id="PTHR40061:SF1">
    <property type="entry name" value="SPORULATION PROTEIN YLMC-RELATED"/>
    <property type="match status" value="1"/>
</dbReference>
<dbReference type="PANTHER" id="PTHR40061">
    <property type="entry name" value="SPORULATION PROTEIN YLMC-RELATED"/>
    <property type="match status" value="1"/>
</dbReference>
<evidence type="ECO:0000313" key="3">
    <source>
        <dbReference type="Proteomes" id="UP000010802"/>
    </source>
</evidence>
<evidence type="ECO:0000313" key="2">
    <source>
        <dbReference type="EMBL" id="CDI40671.1"/>
    </source>
</evidence>
<dbReference type="Pfam" id="PF05239">
    <property type="entry name" value="PRC"/>
    <property type="match status" value="1"/>
</dbReference>
<dbReference type="KEGG" id="tep:TepRe1_1280"/>
<keyword evidence="3" id="KW-1185">Reference proteome</keyword>
<dbReference type="RefSeq" id="WP_013778349.1">
    <property type="nucleotide sequence ID" value="NC_015519.1"/>
</dbReference>
<dbReference type="InterPro" id="IPR014238">
    <property type="entry name" value="Spore_YlmC/YmxH"/>
</dbReference>
<dbReference type="NCBIfam" id="TIGR02888">
    <property type="entry name" value="spore_YlmC_YmxH"/>
    <property type="match status" value="1"/>
</dbReference>
<dbReference type="EMBL" id="HF563609">
    <property type="protein sequence ID" value="CDI40671.1"/>
    <property type="molecule type" value="Genomic_DNA"/>
</dbReference>
<name>F4LU96_TEPAE</name>
<sequence>MKLSELSGKEIINLYSGARLGILGNSDLVLDEVSGKIIYLLIPKKNSWFFTFTLRDRSYTEVVWDSIKKIGPDIVIIDVEDYNHKKYDDLRKSKNYT</sequence>
<feature type="domain" description="PRC-barrel" evidence="1">
    <location>
        <begin position="2"/>
        <end position="79"/>
    </location>
</feature>
<organism evidence="2 3">
    <name type="scientific">Tepidanaerobacter acetatoxydans (strain DSM 21804 / JCM 16047 / Re1)</name>
    <dbReference type="NCBI Taxonomy" id="1209989"/>
    <lineage>
        <taxon>Bacteria</taxon>
        <taxon>Bacillati</taxon>
        <taxon>Bacillota</taxon>
        <taxon>Clostridia</taxon>
        <taxon>Thermosediminibacterales</taxon>
        <taxon>Tepidanaerobacteraceae</taxon>
        <taxon>Tepidanaerobacter</taxon>
    </lineage>
</organism>
<dbReference type="HOGENOM" id="CLU_161336_2_2_9"/>
<dbReference type="eggNOG" id="COG1873">
    <property type="taxonomic scope" value="Bacteria"/>
</dbReference>
<accession>F4LU96</accession>
<dbReference type="InterPro" id="IPR011033">
    <property type="entry name" value="PRC_barrel-like_sf"/>
</dbReference>
<reference evidence="3" key="1">
    <citation type="journal article" date="2013" name="Genome Announc.">
        <title>First genome sequence of a syntrophic acetate-oxidizing bacterium, Tepidanaerobacter acetatoxydans strain Re1.</title>
        <authorList>
            <person name="Manzoor S."/>
            <person name="Bongcam-Rudloff E."/>
            <person name="Schnurer A."/>
            <person name="Muller B."/>
        </authorList>
    </citation>
    <scope>NUCLEOTIDE SEQUENCE [LARGE SCALE GENOMIC DNA]</scope>
    <source>
        <strain evidence="3">Re1</strain>
    </source>
</reference>